<name>W5MF85_LEPOC</name>
<proteinExistence type="predicted"/>
<dbReference type="Bgee" id="ENSLOCG00000005834">
    <property type="expression patterns" value="Expressed in pharyngeal gill and 8 other cell types or tissues"/>
</dbReference>
<organism evidence="8 9">
    <name type="scientific">Lepisosteus oculatus</name>
    <name type="common">Spotted gar</name>
    <dbReference type="NCBI Taxonomy" id="7918"/>
    <lineage>
        <taxon>Eukaryota</taxon>
        <taxon>Metazoa</taxon>
        <taxon>Chordata</taxon>
        <taxon>Craniata</taxon>
        <taxon>Vertebrata</taxon>
        <taxon>Euteleostomi</taxon>
        <taxon>Actinopterygii</taxon>
        <taxon>Neopterygii</taxon>
        <taxon>Holostei</taxon>
        <taxon>Semionotiformes</taxon>
        <taxon>Lepisosteidae</taxon>
        <taxon>Lepisosteus</taxon>
    </lineage>
</organism>
<dbReference type="SMART" id="SM00724">
    <property type="entry name" value="TLC"/>
    <property type="match status" value="1"/>
</dbReference>
<dbReference type="Ensembl" id="ENSLOCT00000007052.1">
    <property type="protein sequence ID" value="ENSLOCP00000007044.1"/>
    <property type="gene ID" value="ENSLOCG00000005834.1"/>
</dbReference>
<keyword evidence="4 5" id="KW-0472">Membrane</keyword>
<dbReference type="GO" id="GO:0005886">
    <property type="term" value="C:plasma membrane"/>
    <property type="evidence" value="ECO:0000318"/>
    <property type="project" value="GO_Central"/>
</dbReference>
<keyword evidence="2 5" id="KW-0812">Transmembrane</keyword>
<comment type="subcellular location">
    <subcellularLocation>
        <location evidence="1">Membrane</location>
        <topology evidence="1">Multi-pass membrane protein</topology>
    </subcellularLocation>
</comment>
<reference evidence="8" key="3">
    <citation type="submission" date="2025-09" db="UniProtKB">
        <authorList>
            <consortium name="Ensembl"/>
        </authorList>
    </citation>
    <scope>IDENTIFICATION</scope>
</reference>
<evidence type="ECO:0000256" key="2">
    <source>
        <dbReference type="ARBA" id="ARBA00022692"/>
    </source>
</evidence>
<evidence type="ECO:0000313" key="9">
    <source>
        <dbReference type="Proteomes" id="UP000018468"/>
    </source>
</evidence>
<evidence type="ECO:0000259" key="7">
    <source>
        <dbReference type="PROSITE" id="PS50922"/>
    </source>
</evidence>
<accession>W5MF85</accession>
<dbReference type="PROSITE" id="PS50922">
    <property type="entry name" value="TLC"/>
    <property type="match status" value="1"/>
</dbReference>
<dbReference type="GeneTree" id="ENSGT01010000222313"/>
<evidence type="ECO:0000313" key="8">
    <source>
        <dbReference type="Ensembl" id="ENSLOCP00000007044.1"/>
    </source>
</evidence>
<dbReference type="GO" id="GO:0097035">
    <property type="term" value="P:regulation of membrane lipid distribution"/>
    <property type="evidence" value="ECO:0000318"/>
    <property type="project" value="GO_Central"/>
</dbReference>
<feature type="transmembrane region" description="Helical" evidence="6">
    <location>
        <begin position="51"/>
        <end position="74"/>
    </location>
</feature>
<dbReference type="GeneID" id="102689500"/>
<dbReference type="GO" id="GO:0071709">
    <property type="term" value="P:membrane assembly"/>
    <property type="evidence" value="ECO:0000318"/>
    <property type="project" value="GO_Central"/>
</dbReference>
<feature type="transmembrane region" description="Helical" evidence="6">
    <location>
        <begin position="173"/>
        <end position="198"/>
    </location>
</feature>
<dbReference type="Pfam" id="PF03798">
    <property type="entry name" value="TRAM_LAG1_CLN8"/>
    <property type="match status" value="1"/>
</dbReference>
<reference evidence="8" key="2">
    <citation type="submission" date="2025-08" db="UniProtKB">
        <authorList>
            <consortium name="Ensembl"/>
        </authorList>
    </citation>
    <scope>IDENTIFICATION</scope>
</reference>
<dbReference type="InterPro" id="IPR050846">
    <property type="entry name" value="TLCD"/>
</dbReference>
<evidence type="ECO:0000256" key="5">
    <source>
        <dbReference type="PROSITE-ProRule" id="PRU00205"/>
    </source>
</evidence>
<dbReference type="eggNOG" id="KOG4474">
    <property type="taxonomic scope" value="Eukaryota"/>
</dbReference>
<feature type="transmembrane region" description="Helical" evidence="6">
    <location>
        <begin position="210"/>
        <end position="230"/>
    </location>
</feature>
<evidence type="ECO:0000256" key="1">
    <source>
        <dbReference type="ARBA" id="ARBA00004141"/>
    </source>
</evidence>
<dbReference type="PANTHER" id="PTHR13439">
    <property type="entry name" value="CT120 PROTEIN"/>
    <property type="match status" value="1"/>
</dbReference>
<dbReference type="PANTHER" id="PTHR13439:SF5">
    <property type="entry name" value="TLC DOMAIN-CONTAINING PROTEIN 1"/>
    <property type="match status" value="1"/>
</dbReference>
<sequence length="258" mass="29670">MEDSLAFPQKYPTLSVVLLSVVFRAVHRLLRVVPLPKAVEVDRFKTWKWRNLCVSLVHSLLTGPWAVTCVVWWPELLYKLRSFHTPVAYLLICVSTGYFIQDAGDIILSGQARASWEFLLHHALVIWCFLYALYTKMYVAGTVVALFVEVNSVFLHSRLLFKLAAAHSSPLYGVVKLLNLLTYVSFRLGAQFYLTWYILRHYATLEHAGYFLSSLLLMNAMMLVYFYRLLRADIFPQARRCGAQNGTAKSHSSKFVYD</sequence>
<protein>
    <submittedName>
        <fullName evidence="8">TLC domain containing 1</fullName>
    </submittedName>
</protein>
<dbReference type="InterPro" id="IPR006634">
    <property type="entry name" value="TLC-dom"/>
</dbReference>
<dbReference type="OrthoDB" id="10266980at2759"/>
<dbReference type="AlphaFoldDB" id="W5MF85"/>
<dbReference type="InParanoid" id="W5MF85"/>
<dbReference type="OMA" id="CAGQNGM"/>
<dbReference type="GO" id="GO:0055091">
    <property type="term" value="P:phospholipid homeostasis"/>
    <property type="evidence" value="ECO:0000318"/>
    <property type="project" value="GO_Central"/>
</dbReference>
<dbReference type="GO" id="GO:0007009">
    <property type="term" value="P:plasma membrane organization"/>
    <property type="evidence" value="ECO:0000318"/>
    <property type="project" value="GO_Central"/>
</dbReference>
<evidence type="ECO:0000256" key="4">
    <source>
        <dbReference type="ARBA" id="ARBA00023136"/>
    </source>
</evidence>
<keyword evidence="9" id="KW-1185">Reference proteome</keyword>
<dbReference type="HOGENOM" id="CLU_056440_2_1_1"/>
<feature type="domain" description="TLC" evidence="7">
    <location>
        <begin position="44"/>
        <end position="238"/>
    </location>
</feature>
<dbReference type="Proteomes" id="UP000018468">
    <property type="component" value="Linkage group LG22"/>
</dbReference>
<dbReference type="STRING" id="7918.ENSLOCP00000007044"/>
<keyword evidence="3 6" id="KW-1133">Transmembrane helix</keyword>
<reference evidence="9" key="1">
    <citation type="submission" date="2011-12" db="EMBL/GenBank/DDBJ databases">
        <title>The Draft Genome of Lepisosteus oculatus.</title>
        <authorList>
            <consortium name="The Broad Institute Genome Assembly &amp; Analysis Group"/>
            <consortium name="Computational R&amp;D Group"/>
            <consortium name="and Sequencing Platform"/>
            <person name="Di Palma F."/>
            <person name="Alfoldi J."/>
            <person name="Johnson J."/>
            <person name="Berlin A."/>
            <person name="Gnerre S."/>
            <person name="Jaffe D."/>
            <person name="MacCallum I."/>
            <person name="Young S."/>
            <person name="Walker B.J."/>
            <person name="Lander E.S."/>
            <person name="Lindblad-Toh K."/>
        </authorList>
    </citation>
    <scope>NUCLEOTIDE SEQUENCE [LARGE SCALE GENOMIC DNA]</scope>
</reference>
<dbReference type="KEGG" id="loc:102689500"/>
<dbReference type="EMBL" id="AHAT01005835">
    <property type="status" value="NOT_ANNOTATED_CDS"/>
    <property type="molecule type" value="Genomic_DNA"/>
</dbReference>
<evidence type="ECO:0000256" key="3">
    <source>
        <dbReference type="ARBA" id="ARBA00022989"/>
    </source>
</evidence>
<dbReference type="CTD" id="116238"/>
<evidence type="ECO:0000256" key="6">
    <source>
        <dbReference type="SAM" id="Phobius"/>
    </source>
</evidence>